<feature type="compositionally biased region" description="Basic and acidic residues" evidence="1">
    <location>
        <begin position="1"/>
        <end position="11"/>
    </location>
</feature>
<feature type="region of interest" description="Disordered" evidence="1">
    <location>
        <begin position="1"/>
        <end position="33"/>
    </location>
</feature>
<evidence type="ECO:0000256" key="1">
    <source>
        <dbReference type="SAM" id="MobiDB-lite"/>
    </source>
</evidence>
<evidence type="ECO:0000313" key="2">
    <source>
        <dbReference type="EMBL" id="MBP2047673.1"/>
    </source>
</evidence>
<protein>
    <submittedName>
        <fullName evidence="2">Uncharacterized protein</fullName>
    </submittedName>
</protein>
<sequence length="33" mass="3693">MWRTYAVRDIDPTAMTGRGKGTDHNLKCSLSNP</sequence>
<keyword evidence="3" id="KW-1185">Reference proteome</keyword>
<comment type="caution">
    <text evidence="2">The sequence shown here is derived from an EMBL/GenBank/DDBJ whole genome shotgun (WGS) entry which is preliminary data.</text>
</comment>
<dbReference type="Proteomes" id="UP001519309">
    <property type="component" value="Unassembled WGS sequence"/>
</dbReference>
<name>A0ABS4LJW1_9ACTN</name>
<evidence type="ECO:0000313" key="3">
    <source>
        <dbReference type="Proteomes" id="UP001519309"/>
    </source>
</evidence>
<proteinExistence type="predicted"/>
<accession>A0ABS4LJW1</accession>
<reference evidence="2 3" key="1">
    <citation type="submission" date="2021-03" db="EMBL/GenBank/DDBJ databases">
        <title>Genomic Encyclopedia of Type Strains, Phase IV (KMG-IV): sequencing the most valuable type-strain genomes for metagenomic binning, comparative biology and taxonomic classification.</title>
        <authorList>
            <person name="Goeker M."/>
        </authorList>
    </citation>
    <scope>NUCLEOTIDE SEQUENCE [LARGE SCALE GENOMIC DNA]</scope>
    <source>
        <strain evidence="2 3">DSM 40499</strain>
    </source>
</reference>
<dbReference type="EMBL" id="JAGGLP010000001">
    <property type="protein sequence ID" value="MBP2047673.1"/>
    <property type="molecule type" value="Genomic_DNA"/>
</dbReference>
<organism evidence="2 3">
    <name type="scientific">Streptomyces griseochromogenes</name>
    <dbReference type="NCBI Taxonomy" id="68214"/>
    <lineage>
        <taxon>Bacteria</taxon>
        <taxon>Bacillati</taxon>
        <taxon>Actinomycetota</taxon>
        <taxon>Actinomycetes</taxon>
        <taxon>Kitasatosporales</taxon>
        <taxon>Streptomycetaceae</taxon>
        <taxon>Streptomyces</taxon>
    </lineage>
</organism>
<gene>
    <name evidence="2" type="ORF">J2Z21_000595</name>
</gene>